<dbReference type="RefSeq" id="XP_006001184.1">
    <property type="nucleotide sequence ID" value="XM_006001122.3"/>
</dbReference>
<accession>H3AZZ4</accession>
<evidence type="ECO:0000313" key="2">
    <source>
        <dbReference type="Ensembl" id="ENSLACP00000015215.1"/>
    </source>
</evidence>
<dbReference type="AlphaFoldDB" id="H3AZZ4"/>
<dbReference type="Proteomes" id="UP000008672">
    <property type="component" value="Unassembled WGS sequence"/>
</dbReference>
<dbReference type="GeneID" id="102358072"/>
<dbReference type="PANTHER" id="PTHR14286:SF2">
    <property type="entry name" value="CENTROSOMAL PROTEIN 15 KDA"/>
    <property type="match status" value="1"/>
</dbReference>
<dbReference type="Ensembl" id="ENSLACT00000015321.1">
    <property type="protein sequence ID" value="ENSLACP00000015215.1"/>
    <property type="gene ID" value="ENSLACG00000013395.1"/>
</dbReference>
<dbReference type="Pfam" id="PF15134">
    <property type="entry name" value="CEP15-like"/>
    <property type="match status" value="1"/>
</dbReference>
<dbReference type="STRING" id="7897.ENSLACP00000015215"/>
<keyword evidence="3" id="KW-1185">Reference proteome</keyword>
<evidence type="ECO:0000313" key="3">
    <source>
        <dbReference type="Proteomes" id="UP000008672"/>
    </source>
</evidence>
<dbReference type="CTD" id="57415"/>
<reference evidence="2" key="3">
    <citation type="submission" date="2025-09" db="UniProtKB">
        <authorList>
            <consortium name="Ensembl"/>
        </authorList>
    </citation>
    <scope>IDENTIFICATION</scope>
</reference>
<dbReference type="Bgee" id="ENSLACG00000013395">
    <property type="expression patterns" value="Expressed in chordate pharynx and 6 other cell types or tissues"/>
</dbReference>
<sequence>MASYLAQEVELSRRHEEILAQRVALLQQVESQLEDQKNGKKLKAEESEAAHKRNVVLLHDLEKAEETLSVQARMLPHPDTVKLETRYWASVEEKLPKWEQFLLGKALSLDNVGKSRKQKQSPNPKKTSQEKQKTRASDLPPSGFISKS</sequence>
<reference evidence="3" key="1">
    <citation type="submission" date="2011-08" db="EMBL/GenBank/DDBJ databases">
        <title>The draft genome of Latimeria chalumnae.</title>
        <authorList>
            <person name="Di Palma F."/>
            <person name="Alfoldi J."/>
            <person name="Johnson J."/>
            <person name="Berlin A."/>
            <person name="Gnerre S."/>
            <person name="Jaffe D."/>
            <person name="MacCallum I."/>
            <person name="Young S."/>
            <person name="Walker B.J."/>
            <person name="Lander E."/>
            <person name="Lindblad-Toh K."/>
        </authorList>
    </citation>
    <scope>NUCLEOTIDE SEQUENCE [LARGE SCALE GENOMIC DNA]</scope>
    <source>
        <strain evidence="3">Wild caught</strain>
    </source>
</reference>
<dbReference type="PANTHER" id="PTHR14286">
    <property type="entry name" value="GENE, 49355-RELATED"/>
    <property type="match status" value="1"/>
</dbReference>
<dbReference type="RefSeq" id="XP_014347008.1">
    <property type="nucleotide sequence ID" value="XM_014491522.2"/>
</dbReference>
<dbReference type="RefSeq" id="XP_006001182.1">
    <property type="nucleotide sequence ID" value="XM_006001120.3"/>
</dbReference>
<dbReference type="eggNOG" id="ENOG502S7A9">
    <property type="taxonomic scope" value="Eukaryota"/>
</dbReference>
<dbReference type="GeneTree" id="ENSGT00390000005214"/>
<dbReference type="RefSeq" id="XP_014347009.1">
    <property type="nucleotide sequence ID" value="XM_014491523.2"/>
</dbReference>
<feature type="region of interest" description="Disordered" evidence="1">
    <location>
        <begin position="112"/>
        <end position="148"/>
    </location>
</feature>
<dbReference type="RefSeq" id="XP_006001183.1">
    <property type="nucleotide sequence ID" value="XM_006001121.3"/>
</dbReference>
<dbReference type="KEGG" id="lcm:102358072"/>
<evidence type="ECO:0000256" key="1">
    <source>
        <dbReference type="SAM" id="MobiDB-lite"/>
    </source>
</evidence>
<dbReference type="InParanoid" id="H3AZZ4"/>
<dbReference type="EMBL" id="AFYH01117891">
    <property type="status" value="NOT_ANNOTATED_CDS"/>
    <property type="molecule type" value="Genomic_DNA"/>
</dbReference>
<protein>
    <submittedName>
        <fullName evidence="2">Centrosomal protein 15</fullName>
    </submittedName>
</protein>
<dbReference type="InterPro" id="IPR028006">
    <property type="entry name" value="CEP15-like"/>
</dbReference>
<dbReference type="HOGENOM" id="CLU_133336_0_0_1"/>
<dbReference type="OrthoDB" id="9871079at2759"/>
<proteinExistence type="predicted"/>
<dbReference type="FunCoup" id="H3AZZ4">
    <property type="interactions" value="76"/>
</dbReference>
<organism evidence="2 3">
    <name type="scientific">Latimeria chalumnae</name>
    <name type="common">Coelacanth</name>
    <dbReference type="NCBI Taxonomy" id="7897"/>
    <lineage>
        <taxon>Eukaryota</taxon>
        <taxon>Metazoa</taxon>
        <taxon>Chordata</taxon>
        <taxon>Craniata</taxon>
        <taxon>Vertebrata</taxon>
        <taxon>Euteleostomi</taxon>
        <taxon>Coelacanthiformes</taxon>
        <taxon>Coelacanthidae</taxon>
        <taxon>Latimeria</taxon>
    </lineage>
</organism>
<dbReference type="EMBL" id="AFYH01117889">
    <property type="status" value="NOT_ANNOTATED_CDS"/>
    <property type="molecule type" value="Genomic_DNA"/>
</dbReference>
<name>H3AZZ4_LATCH</name>
<dbReference type="OMA" id="KEYIPKW"/>
<dbReference type="EMBL" id="AFYH01117890">
    <property type="status" value="NOT_ANNOTATED_CDS"/>
    <property type="molecule type" value="Genomic_DNA"/>
</dbReference>
<gene>
    <name evidence="2" type="primary">CEP15</name>
</gene>
<feature type="compositionally biased region" description="Basic and acidic residues" evidence="1">
    <location>
        <begin position="127"/>
        <end position="136"/>
    </location>
</feature>
<dbReference type="RefSeq" id="XP_006001181.1">
    <property type="nucleotide sequence ID" value="XM_006001119.3"/>
</dbReference>
<dbReference type="RefSeq" id="XP_006001185.1">
    <property type="nucleotide sequence ID" value="XM_006001123.2"/>
</dbReference>
<reference evidence="2" key="2">
    <citation type="submission" date="2025-08" db="UniProtKB">
        <authorList>
            <consortium name="Ensembl"/>
        </authorList>
    </citation>
    <scope>IDENTIFICATION</scope>
</reference>